<evidence type="ECO:0000256" key="1">
    <source>
        <dbReference type="SAM" id="Phobius"/>
    </source>
</evidence>
<dbReference type="Pfam" id="PF24838">
    <property type="entry name" value="8xMP"/>
    <property type="match status" value="1"/>
</dbReference>
<comment type="caution">
    <text evidence="2">The sequence shown here is derived from an EMBL/GenBank/DDBJ whole genome shotgun (WGS) entry which is preliminary data.</text>
</comment>
<dbReference type="Proteomes" id="UP000478064">
    <property type="component" value="Unassembled WGS sequence"/>
</dbReference>
<feature type="transmembrane region" description="Helical" evidence="1">
    <location>
        <begin position="43"/>
        <end position="65"/>
    </location>
</feature>
<gene>
    <name evidence="2" type="ORF">GHO27_23190</name>
</gene>
<name>A0A6L5I1M7_9PSED</name>
<sequence length="222" mass="25339">MPNTTEKLTAEKYKEHFKGKEEKALIQALDIRKFEIDLYWKRAAYFWTFIGATFAGFIAVEASSASNKQDLAIILANLGFVFSFAWFCANKGSKFWQENWEKHVDVLEDDVTGPLYKVVLSRNTNISALDKVIDFATGPSKISVSKINQLISLYISILWVCLYFYSLPDFSLGKPVNWFYVLISTMSLLVSGSFLFLGRSYWGGYYHNAEIRKSRVKPVSGN</sequence>
<dbReference type="EMBL" id="WIVU01000067">
    <property type="protein sequence ID" value="MQU08571.1"/>
    <property type="molecule type" value="Genomic_DNA"/>
</dbReference>
<dbReference type="InterPro" id="IPR056918">
    <property type="entry name" value="8xMP"/>
</dbReference>
<feature type="transmembrane region" description="Helical" evidence="1">
    <location>
        <begin position="150"/>
        <end position="166"/>
    </location>
</feature>
<feature type="transmembrane region" description="Helical" evidence="1">
    <location>
        <begin position="71"/>
        <end position="89"/>
    </location>
</feature>
<dbReference type="AlphaFoldDB" id="A0A6L5I1M7"/>
<keyword evidence="1" id="KW-0812">Transmembrane</keyword>
<reference evidence="2 3" key="1">
    <citation type="submission" date="2019-10" db="EMBL/GenBank/DDBJ databases">
        <title>Evaluation of single-gene subtyping targets for Pseudomonas.</title>
        <authorList>
            <person name="Reichler S.J."/>
            <person name="Orsi R.H."/>
            <person name="Wiedmann M."/>
            <person name="Martin N.H."/>
            <person name="Murphy S.I."/>
        </authorList>
    </citation>
    <scope>NUCLEOTIDE SEQUENCE [LARGE SCALE GENOMIC DNA]</scope>
    <source>
        <strain evidence="2 3">FSL R10-1637</strain>
    </source>
</reference>
<dbReference type="RefSeq" id="WP_153375363.1">
    <property type="nucleotide sequence ID" value="NZ_WIVU01000067.1"/>
</dbReference>
<evidence type="ECO:0000313" key="3">
    <source>
        <dbReference type="Proteomes" id="UP000478064"/>
    </source>
</evidence>
<organism evidence="2 3">
    <name type="scientific">Pseudomonas helleri</name>
    <dbReference type="NCBI Taxonomy" id="1608996"/>
    <lineage>
        <taxon>Bacteria</taxon>
        <taxon>Pseudomonadati</taxon>
        <taxon>Pseudomonadota</taxon>
        <taxon>Gammaproteobacteria</taxon>
        <taxon>Pseudomonadales</taxon>
        <taxon>Pseudomonadaceae</taxon>
        <taxon>Pseudomonas</taxon>
    </lineage>
</organism>
<proteinExistence type="predicted"/>
<protein>
    <submittedName>
        <fullName evidence="2">Uncharacterized protein</fullName>
    </submittedName>
</protein>
<accession>A0A6L5I1M7</accession>
<feature type="transmembrane region" description="Helical" evidence="1">
    <location>
        <begin position="178"/>
        <end position="197"/>
    </location>
</feature>
<keyword evidence="1" id="KW-0472">Membrane</keyword>
<keyword evidence="1" id="KW-1133">Transmembrane helix</keyword>
<evidence type="ECO:0000313" key="2">
    <source>
        <dbReference type="EMBL" id="MQU08571.1"/>
    </source>
</evidence>